<dbReference type="PRINTS" id="PR00008">
    <property type="entry name" value="DAGPEDOMAIN"/>
</dbReference>
<dbReference type="InterPro" id="IPR046349">
    <property type="entry name" value="C1-like_sf"/>
</dbReference>
<evidence type="ECO:0000256" key="2">
    <source>
        <dbReference type="ARBA" id="ARBA00022701"/>
    </source>
</evidence>
<keyword evidence="5" id="KW-0206">Cytoskeleton</keyword>
<dbReference type="SMART" id="SM00314">
    <property type="entry name" value="RA"/>
    <property type="match status" value="1"/>
</dbReference>
<dbReference type="SUPFAM" id="SSF57889">
    <property type="entry name" value="Cysteine-rich domain"/>
    <property type="match status" value="1"/>
</dbReference>
<keyword evidence="5" id="KW-0963">Cytoplasm</keyword>
<comment type="subcellular location">
    <subcellularLocation>
        <location evidence="1">Cytoplasm</location>
        <location evidence="1">Cytoskeleton</location>
    </subcellularLocation>
</comment>
<protein>
    <submittedName>
        <fullName evidence="10">Ras association domain-containing protein 1</fullName>
    </submittedName>
</protein>
<evidence type="ECO:0000259" key="6">
    <source>
        <dbReference type="PROSITE" id="PS50081"/>
    </source>
</evidence>
<dbReference type="InterPro" id="IPR002219">
    <property type="entry name" value="PKC_DAG/PE"/>
</dbReference>
<feature type="domain" description="Ras-associating" evidence="7">
    <location>
        <begin position="184"/>
        <end position="277"/>
    </location>
</feature>
<dbReference type="Pfam" id="PF00130">
    <property type="entry name" value="C1_1"/>
    <property type="match status" value="1"/>
</dbReference>
<keyword evidence="2" id="KW-0493">Microtubule</keyword>
<feature type="domain" description="SARAH" evidence="8">
    <location>
        <begin position="279"/>
        <end position="324"/>
    </location>
</feature>
<dbReference type="PROSITE" id="PS00479">
    <property type="entry name" value="ZF_DAG_PE_1"/>
    <property type="match status" value="1"/>
</dbReference>
<dbReference type="PANTHER" id="PTHR22738:SF10">
    <property type="entry name" value="RAS ASSOCIATION DOMAIN-CONTAINING PROTEIN 1 HOMOLOG"/>
    <property type="match status" value="1"/>
</dbReference>
<accession>A0A0N5AQ60</accession>
<dbReference type="PROSITE" id="PS50200">
    <property type="entry name" value="RA"/>
    <property type="match status" value="1"/>
</dbReference>
<evidence type="ECO:0000259" key="7">
    <source>
        <dbReference type="PROSITE" id="PS50200"/>
    </source>
</evidence>
<dbReference type="GO" id="GO:0007165">
    <property type="term" value="P:signal transduction"/>
    <property type="evidence" value="ECO:0007669"/>
    <property type="project" value="InterPro"/>
</dbReference>
<dbReference type="Pfam" id="PF00788">
    <property type="entry name" value="RA"/>
    <property type="match status" value="1"/>
</dbReference>
<sequence length="324" mass="37121">LQDWTIDSSIFNETSETSDTLKVQHFGPLNDLTLERQDPGRGHSFSDLSLSNPTWCDKCGDFMWGFLTAAVKCDNCNYTCHEKCKSLVTLDCKTYESTVKSTSSEDSTFKKVPSLYPNLQVVESEESVAPLGAEKAPIFQESDSDKKCVGFIQIHMNFTRPINVVAGETFPSVFDVSGTASNALNIVLRTISSFFLPRNTVKTVNISKMIVTLLRKFKVADNPRKFSLYERTCETNEENTGGNELVRVPDDAYPLRIAHSWMKLNLHKQFVLQENDTGDILWEMFEVPELENFLRILAIEEKQYLFRIRQKYRSYIEQFFGKDY</sequence>
<dbReference type="STRING" id="451379.A0A0N5AQ60"/>
<keyword evidence="9" id="KW-1185">Reference proteome</keyword>
<dbReference type="WBParaSite" id="SMUV_0000681201-mRNA-1">
    <property type="protein sequence ID" value="SMUV_0000681201-mRNA-1"/>
    <property type="gene ID" value="SMUV_0000681201"/>
</dbReference>
<dbReference type="AlphaFoldDB" id="A0A0N5AQ60"/>
<dbReference type="InterPro" id="IPR029071">
    <property type="entry name" value="Ubiquitin-like_domsf"/>
</dbReference>
<name>A0A0N5AQ60_9BILA</name>
<evidence type="ECO:0000256" key="1">
    <source>
        <dbReference type="ARBA" id="ARBA00004245"/>
    </source>
</evidence>
<dbReference type="GO" id="GO:0046872">
    <property type="term" value="F:metal ion binding"/>
    <property type="evidence" value="ECO:0007669"/>
    <property type="project" value="UniProtKB-KW"/>
</dbReference>
<dbReference type="InterPro" id="IPR020454">
    <property type="entry name" value="DAG/PE-bd"/>
</dbReference>
<evidence type="ECO:0000313" key="10">
    <source>
        <dbReference type="WBParaSite" id="SMUV_0000681201-mRNA-1"/>
    </source>
</evidence>
<evidence type="ECO:0000256" key="3">
    <source>
        <dbReference type="ARBA" id="ARBA00022723"/>
    </source>
</evidence>
<dbReference type="GO" id="GO:0005874">
    <property type="term" value="C:microtubule"/>
    <property type="evidence" value="ECO:0007669"/>
    <property type="project" value="UniProtKB-KW"/>
</dbReference>
<evidence type="ECO:0000313" key="9">
    <source>
        <dbReference type="Proteomes" id="UP000046393"/>
    </source>
</evidence>
<dbReference type="Gene3D" id="3.30.60.20">
    <property type="match status" value="1"/>
</dbReference>
<dbReference type="SMART" id="SM00109">
    <property type="entry name" value="C1"/>
    <property type="match status" value="1"/>
</dbReference>
<dbReference type="PROSITE" id="PS50081">
    <property type="entry name" value="ZF_DAG_PE_2"/>
    <property type="match status" value="1"/>
</dbReference>
<evidence type="ECO:0000259" key="8">
    <source>
        <dbReference type="PROSITE" id="PS50951"/>
    </source>
</evidence>
<reference evidence="10" key="1">
    <citation type="submission" date="2017-02" db="UniProtKB">
        <authorList>
            <consortium name="WormBaseParasite"/>
        </authorList>
    </citation>
    <scope>IDENTIFICATION</scope>
</reference>
<keyword evidence="4" id="KW-0862">Zinc</keyword>
<dbReference type="SUPFAM" id="SSF54236">
    <property type="entry name" value="Ubiquitin-like"/>
    <property type="match status" value="1"/>
</dbReference>
<dbReference type="InterPro" id="IPR033614">
    <property type="entry name" value="RASSF1-6"/>
</dbReference>
<proteinExistence type="predicted"/>
<dbReference type="Gene3D" id="1.20.5.110">
    <property type="match status" value="1"/>
</dbReference>
<dbReference type="PROSITE" id="PS50951">
    <property type="entry name" value="SARAH"/>
    <property type="match status" value="1"/>
</dbReference>
<dbReference type="PANTHER" id="PTHR22738">
    <property type="entry name" value="RASSF"/>
    <property type="match status" value="1"/>
</dbReference>
<dbReference type="InterPro" id="IPR000159">
    <property type="entry name" value="RA_dom"/>
</dbReference>
<dbReference type="Pfam" id="PF16517">
    <property type="entry name" value="Nore1-SARAH"/>
    <property type="match status" value="1"/>
</dbReference>
<keyword evidence="3" id="KW-0479">Metal-binding</keyword>
<dbReference type="InterPro" id="IPR011524">
    <property type="entry name" value="SARAH_dom"/>
</dbReference>
<evidence type="ECO:0000256" key="4">
    <source>
        <dbReference type="ARBA" id="ARBA00022833"/>
    </source>
</evidence>
<dbReference type="Gene3D" id="3.10.20.90">
    <property type="entry name" value="Phosphatidylinositol 3-kinase Catalytic Subunit, Chain A, domain 1"/>
    <property type="match status" value="1"/>
</dbReference>
<dbReference type="CDD" id="cd20885">
    <property type="entry name" value="C1_RASSF1"/>
    <property type="match status" value="1"/>
</dbReference>
<feature type="domain" description="Phorbol-ester/DAG-type" evidence="6">
    <location>
        <begin position="42"/>
        <end position="92"/>
    </location>
</feature>
<evidence type="ECO:0000256" key="5">
    <source>
        <dbReference type="ARBA" id="ARBA00023212"/>
    </source>
</evidence>
<dbReference type="Proteomes" id="UP000046393">
    <property type="component" value="Unplaced"/>
</dbReference>
<dbReference type="CDD" id="cd21885">
    <property type="entry name" value="SARAH_RASSF1-like"/>
    <property type="match status" value="1"/>
</dbReference>
<organism evidence="9 10">
    <name type="scientific">Syphacia muris</name>
    <dbReference type="NCBI Taxonomy" id="451379"/>
    <lineage>
        <taxon>Eukaryota</taxon>
        <taxon>Metazoa</taxon>
        <taxon>Ecdysozoa</taxon>
        <taxon>Nematoda</taxon>
        <taxon>Chromadorea</taxon>
        <taxon>Rhabditida</taxon>
        <taxon>Spirurina</taxon>
        <taxon>Oxyuridomorpha</taxon>
        <taxon>Oxyuroidea</taxon>
        <taxon>Oxyuridae</taxon>
        <taxon>Syphacia</taxon>
    </lineage>
</organism>